<accession>A0A1Q9BZ19</accession>
<evidence type="ECO:0000256" key="1">
    <source>
        <dbReference type="SAM" id="MobiDB-lite"/>
    </source>
</evidence>
<feature type="transmembrane region" description="Helical" evidence="2">
    <location>
        <begin position="841"/>
        <end position="860"/>
    </location>
</feature>
<keyword evidence="2" id="KW-1133">Transmembrane helix</keyword>
<evidence type="ECO:0000313" key="3">
    <source>
        <dbReference type="EMBL" id="OLP75922.1"/>
    </source>
</evidence>
<comment type="caution">
    <text evidence="3">The sequence shown here is derived from an EMBL/GenBank/DDBJ whole genome shotgun (WGS) entry which is preliminary data.</text>
</comment>
<dbReference type="AlphaFoldDB" id="A0A1Q9BZ19"/>
<feature type="transmembrane region" description="Helical" evidence="2">
    <location>
        <begin position="817"/>
        <end position="835"/>
    </location>
</feature>
<feature type="transmembrane region" description="Helical" evidence="2">
    <location>
        <begin position="605"/>
        <end position="626"/>
    </location>
</feature>
<reference evidence="3 4" key="1">
    <citation type="submission" date="2016-02" db="EMBL/GenBank/DDBJ databases">
        <title>Genome analysis of coral dinoflagellate symbionts highlights evolutionary adaptations to a symbiotic lifestyle.</title>
        <authorList>
            <person name="Aranda M."/>
            <person name="Li Y."/>
            <person name="Liew Y.J."/>
            <person name="Baumgarten S."/>
            <person name="Simakov O."/>
            <person name="Wilson M."/>
            <person name="Piel J."/>
            <person name="Ashoor H."/>
            <person name="Bougouffa S."/>
            <person name="Bajic V.B."/>
            <person name="Ryu T."/>
            <person name="Ravasi T."/>
            <person name="Bayer T."/>
            <person name="Micklem G."/>
            <person name="Kim H."/>
            <person name="Bhak J."/>
            <person name="Lajeunesse T.C."/>
            <person name="Voolstra C.R."/>
        </authorList>
    </citation>
    <scope>NUCLEOTIDE SEQUENCE [LARGE SCALE GENOMIC DNA]</scope>
    <source>
        <strain evidence="3 4">CCMP2467</strain>
    </source>
</reference>
<sequence length="1257" mass="136217">MPGRAGKKEGGSHQAAGSIVMAVFQGAEEARESKASPTNRRLSGSLVAPWGGLHQRRQRRLQHLRPEPMFCRCCEAVETRPQPEVVAHQTLISEDREDLQLPQAILKQGLSPVQEEPGQETPASCSPGKGRGDWERFMVRLHYTPGSKLGLMLDISDAECCLVKDITPEGLLAKCMTSAGKAAAQWMRLLAVNGMRGGSQDLVRKVEEIYCLDGMLELTFEQPRRFSLDLSKHRNKDLGMELRAQRTSVGISTITGGGIVADYNASVPEDRRIGLSSRVIAVDGSNAGGGEQMLQTIMSDQVVADYPTRSGASGASRASLGGAKSIGLMGSLAVLLNNILGPGIANFSSLYQQSGWLPPTFLVLVCAMLLAAMRAYPNNQDFDVRVEYGTLCRHYFNSRVAQIFQGLFQLAMLTANISNIIQTAQVFDYFFDTVFGDSCALMFYPSVFHPFCQSSSQDVTPFGAGKVVLSLGMCSVGLVSIPLGYWNLEDNVKVQNAALFVILLSILLWMFIFCALGLEAERVPAVGFISTVPSWVCEKKPGVPPLRTILLTLALAVVGYLMVGILGGMAFEPYFKTDNTLLSQLNHISPQDGSRLVRSTAFVTVQAYAISANLASIPIFSILMRYNLIESKLMGPKVAGAASVLVPFGVSVLLYTGEGFKNAVDFSGTFTSSFVNLMAPSLFFLSALRQPEQTATLMSARECSRPLAEGKPFWKTSAWESLQCQAAKPRRLWQIIAWVNLSLMAVLTLVSIVAFSLTVLNWSTERGAWNSSMVGVSLQLGSGLAYAFKFTAIKLLLGGPSDEFVNSAQQPPSKAQVAFVCNPVTGLVSLAILPLGKDWTLPSMPLAVAVAASATGILVFQLRLTQLTSPLTVSVLSVFHDVAIVLFFLIADGERFTTAQQAGYAECRLRLGTFDTDLLDRMLSGHGFKTPVPVPVAAKPLPRPFIQFCRPKWPAGPRRVVSEKTICDRRQVLLSGLCGLSAALGLGHRARAASASRGVTSSEVVLCENGDLSVDFPIWSGDGTREATEELLKASGGSAAAGAESDWAGLWRVTYAPHLRTLGSLALTQLDVYYDIAPPTADTSPRIRSFARFEGPFGRGWLNAAGTLATLSSDEVEVNFSDFWIDFNSPLPRPEPEAGDRVGSDLARVFFLRDLSRFPVRSLNLQTGLTVFRFPPLGVEISACRVSAAGAVLYSCAKMRYSNLAEESNSDEIDSQVEQSFSMTPLAVRPLALSFRRCREPSRALEATAHAATWSRR</sequence>
<evidence type="ECO:0000313" key="4">
    <source>
        <dbReference type="Proteomes" id="UP000186817"/>
    </source>
</evidence>
<feature type="transmembrane region" description="Helical" evidence="2">
    <location>
        <begin position="356"/>
        <end position="376"/>
    </location>
</feature>
<dbReference type="EMBL" id="LSRX01002208">
    <property type="protein sequence ID" value="OLP75922.1"/>
    <property type="molecule type" value="Genomic_DNA"/>
</dbReference>
<keyword evidence="2" id="KW-0812">Transmembrane</keyword>
<gene>
    <name evidence="3" type="ORF">AK812_SmicGene44211</name>
</gene>
<feature type="transmembrane region" description="Helical" evidence="2">
    <location>
        <begin position="735"/>
        <end position="757"/>
    </location>
</feature>
<proteinExistence type="predicted"/>
<feature type="transmembrane region" description="Helical" evidence="2">
    <location>
        <begin position="669"/>
        <end position="688"/>
    </location>
</feature>
<dbReference type="OrthoDB" id="294541at2759"/>
<feature type="non-terminal residue" evidence="3">
    <location>
        <position position="1257"/>
    </location>
</feature>
<feature type="transmembrane region" description="Helical" evidence="2">
    <location>
        <begin position="872"/>
        <end position="891"/>
    </location>
</feature>
<feature type="transmembrane region" description="Helical" evidence="2">
    <location>
        <begin position="497"/>
        <end position="518"/>
    </location>
</feature>
<feature type="transmembrane region" description="Helical" evidence="2">
    <location>
        <begin position="549"/>
        <end position="571"/>
    </location>
</feature>
<keyword evidence="2" id="KW-0472">Membrane</keyword>
<evidence type="ECO:0000256" key="2">
    <source>
        <dbReference type="SAM" id="Phobius"/>
    </source>
</evidence>
<organism evidence="3 4">
    <name type="scientific">Symbiodinium microadriaticum</name>
    <name type="common">Dinoflagellate</name>
    <name type="synonym">Zooxanthella microadriatica</name>
    <dbReference type="NCBI Taxonomy" id="2951"/>
    <lineage>
        <taxon>Eukaryota</taxon>
        <taxon>Sar</taxon>
        <taxon>Alveolata</taxon>
        <taxon>Dinophyceae</taxon>
        <taxon>Suessiales</taxon>
        <taxon>Symbiodiniaceae</taxon>
        <taxon>Symbiodinium</taxon>
    </lineage>
</organism>
<dbReference type="PANTHER" id="PTHR16189:SF3">
    <property type="entry name" value="AMINO ACID TRANSPORTER TRANSMEMBRANE DOMAIN-CONTAINING PROTEIN"/>
    <property type="match status" value="1"/>
</dbReference>
<dbReference type="PANTHER" id="PTHR16189">
    <property type="entry name" value="TRANSMEMBRANE PROTEIN 104-RELATED"/>
    <property type="match status" value="1"/>
</dbReference>
<protein>
    <submittedName>
        <fullName evidence="3">Uncharacterized protein</fullName>
    </submittedName>
</protein>
<feature type="region of interest" description="Disordered" evidence="1">
    <location>
        <begin position="110"/>
        <end position="129"/>
    </location>
</feature>
<dbReference type="Proteomes" id="UP000186817">
    <property type="component" value="Unassembled WGS sequence"/>
</dbReference>
<keyword evidence="4" id="KW-1185">Reference proteome</keyword>
<feature type="transmembrane region" description="Helical" evidence="2">
    <location>
        <begin position="777"/>
        <end position="797"/>
    </location>
</feature>
<name>A0A1Q9BZ19_SYMMI</name>
<feature type="transmembrane region" description="Helical" evidence="2">
    <location>
        <begin position="638"/>
        <end position="657"/>
    </location>
</feature>
<feature type="transmembrane region" description="Helical" evidence="2">
    <location>
        <begin position="467"/>
        <end position="485"/>
    </location>
</feature>